<sequence length="235" mass="26988">MDPDLQRLLALDEEENPKLIFPLTDAQLFLKMPTALIDAVISYVDSVGLKNLFNTCKSLREHLQKVKYWADFKVRILSLDTAEQMKEACRSAYYICFHRKYIDIYHAQKMIKLAIWRELIIYFGVWEIDCDLTEVTTYTTKKVSLKSSKMDHNIVYTPHMLHSNANASANINTNNVNVNVNSNGNGIHSRAPNTLALTVCMPTLTLILVLVSMSMPMLMPMLMLMLMSMLTWTHH</sequence>
<dbReference type="Proteomes" id="UP000023152">
    <property type="component" value="Unassembled WGS sequence"/>
</dbReference>
<feature type="transmembrane region" description="Helical" evidence="1">
    <location>
        <begin position="204"/>
        <end position="226"/>
    </location>
</feature>
<keyword evidence="1" id="KW-0472">Membrane</keyword>
<accession>X6MYA7</accession>
<keyword evidence="1" id="KW-0812">Transmembrane</keyword>
<dbReference type="AlphaFoldDB" id="X6MYA7"/>
<evidence type="ECO:0000313" key="3">
    <source>
        <dbReference type="Proteomes" id="UP000023152"/>
    </source>
</evidence>
<organism evidence="2 3">
    <name type="scientific">Reticulomyxa filosa</name>
    <dbReference type="NCBI Taxonomy" id="46433"/>
    <lineage>
        <taxon>Eukaryota</taxon>
        <taxon>Sar</taxon>
        <taxon>Rhizaria</taxon>
        <taxon>Retaria</taxon>
        <taxon>Foraminifera</taxon>
        <taxon>Monothalamids</taxon>
        <taxon>Reticulomyxidae</taxon>
        <taxon>Reticulomyxa</taxon>
    </lineage>
</organism>
<proteinExistence type="predicted"/>
<gene>
    <name evidence="2" type="ORF">RFI_18242</name>
</gene>
<keyword evidence="1" id="KW-1133">Transmembrane helix</keyword>
<protein>
    <recommendedName>
        <fullName evidence="4">F-box domain-containing protein</fullName>
    </recommendedName>
</protein>
<comment type="caution">
    <text evidence="2">The sequence shown here is derived from an EMBL/GenBank/DDBJ whole genome shotgun (WGS) entry which is preliminary data.</text>
</comment>
<name>X6MYA7_RETFI</name>
<evidence type="ECO:0000313" key="2">
    <source>
        <dbReference type="EMBL" id="ETO19005.1"/>
    </source>
</evidence>
<evidence type="ECO:0008006" key="4">
    <source>
        <dbReference type="Google" id="ProtNLM"/>
    </source>
</evidence>
<evidence type="ECO:0000256" key="1">
    <source>
        <dbReference type="SAM" id="Phobius"/>
    </source>
</evidence>
<reference evidence="2 3" key="1">
    <citation type="journal article" date="2013" name="Curr. Biol.">
        <title>The Genome of the Foraminiferan Reticulomyxa filosa.</title>
        <authorList>
            <person name="Glockner G."/>
            <person name="Hulsmann N."/>
            <person name="Schleicher M."/>
            <person name="Noegel A.A."/>
            <person name="Eichinger L."/>
            <person name="Gallinger C."/>
            <person name="Pawlowski J."/>
            <person name="Sierra R."/>
            <person name="Euteneuer U."/>
            <person name="Pillet L."/>
            <person name="Moustafa A."/>
            <person name="Platzer M."/>
            <person name="Groth M."/>
            <person name="Szafranski K."/>
            <person name="Schliwa M."/>
        </authorList>
    </citation>
    <scope>NUCLEOTIDE SEQUENCE [LARGE SCALE GENOMIC DNA]</scope>
</reference>
<keyword evidence="3" id="KW-1185">Reference proteome</keyword>
<dbReference type="EMBL" id="ASPP01014167">
    <property type="protein sequence ID" value="ETO19005.1"/>
    <property type="molecule type" value="Genomic_DNA"/>
</dbReference>